<evidence type="ECO:0000313" key="2">
    <source>
        <dbReference type="Proteomes" id="UP000264006"/>
    </source>
</evidence>
<evidence type="ECO:0008006" key="3">
    <source>
        <dbReference type="Google" id="ProtNLM"/>
    </source>
</evidence>
<accession>A0A346XXJ0</accession>
<keyword evidence="2" id="KW-1185">Reference proteome</keyword>
<dbReference type="RefSeq" id="WP_114591513.1">
    <property type="nucleotide sequence ID" value="NZ_CP031165.1"/>
</dbReference>
<dbReference type="Proteomes" id="UP000264006">
    <property type="component" value="Chromosome"/>
</dbReference>
<sequence>MSVAIWCPGDGLGHLTRAVAASHTLGMAPAGVTLLVDDPSAVDTRLSGVHQLDVARLPLEGVEELWVDALPSGRGELTMAALAGVPTVNHLARRLDWSRYQRLLPADPPRFDRVLVTEPLPDQQRAWLAARSRSVEDVELHDPPAPPPPADIVDLVRGSWLVVHSGPPSEVEELVATARDTARVVRTTARVVVIGSGGLDVLPAWPLLGLAARLFTGGGANTIRQVRLHAPGTPHTAVPFPRRHDDQTARLARLRTAAAAR</sequence>
<evidence type="ECO:0000313" key="1">
    <source>
        <dbReference type="EMBL" id="AXV06937.1"/>
    </source>
</evidence>
<dbReference type="KEGG" id="euz:DVS28_a2255"/>
<gene>
    <name evidence="1" type="ORF">DVS28_a2255</name>
</gene>
<organism evidence="1 2">
    <name type="scientific">Euzebya pacifica</name>
    <dbReference type="NCBI Taxonomy" id="1608957"/>
    <lineage>
        <taxon>Bacteria</taxon>
        <taxon>Bacillati</taxon>
        <taxon>Actinomycetota</taxon>
        <taxon>Nitriliruptoria</taxon>
        <taxon>Euzebyales</taxon>
    </lineage>
</organism>
<dbReference type="AlphaFoldDB" id="A0A346XXJ0"/>
<proteinExistence type="predicted"/>
<protein>
    <recommendedName>
        <fullName evidence="3">Glycosyltransferase</fullName>
    </recommendedName>
</protein>
<reference evidence="1 2" key="1">
    <citation type="submission" date="2018-09" db="EMBL/GenBank/DDBJ databases">
        <title>Complete genome sequence of Euzebya sp. DY32-46 isolated from seawater of Pacific Ocean.</title>
        <authorList>
            <person name="Xu L."/>
            <person name="Wu Y.-H."/>
            <person name="Xu X.-W."/>
        </authorList>
    </citation>
    <scope>NUCLEOTIDE SEQUENCE [LARGE SCALE GENOMIC DNA]</scope>
    <source>
        <strain evidence="1 2">DY32-46</strain>
    </source>
</reference>
<name>A0A346XXJ0_9ACTN</name>
<dbReference type="OrthoDB" id="9813876at2"/>
<dbReference type="EMBL" id="CP031165">
    <property type="protein sequence ID" value="AXV06937.1"/>
    <property type="molecule type" value="Genomic_DNA"/>
</dbReference>